<name>A0A0F9M3J6_9ZZZZ</name>
<comment type="caution">
    <text evidence="1">The sequence shown here is derived from an EMBL/GenBank/DDBJ whole genome shotgun (WGS) entry which is preliminary data.</text>
</comment>
<gene>
    <name evidence="1" type="ORF">LCGC14_1122370</name>
</gene>
<organism evidence="1">
    <name type="scientific">marine sediment metagenome</name>
    <dbReference type="NCBI Taxonomy" id="412755"/>
    <lineage>
        <taxon>unclassified sequences</taxon>
        <taxon>metagenomes</taxon>
        <taxon>ecological metagenomes</taxon>
    </lineage>
</organism>
<dbReference type="AlphaFoldDB" id="A0A0F9M3J6"/>
<evidence type="ECO:0000313" key="1">
    <source>
        <dbReference type="EMBL" id="KKN01970.1"/>
    </source>
</evidence>
<accession>A0A0F9M3J6</accession>
<dbReference type="EMBL" id="LAZR01005199">
    <property type="protein sequence ID" value="KKN01970.1"/>
    <property type="molecule type" value="Genomic_DNA"/>
</dbReference>
<sequence length="391" mass="45198">MNEAEVVSRICEHLQNESWQFWIDDHPIHKELRFQKHCLLISGSRPDIFGLNDVKQIFAVEVKGLKDYKKAIGQALTYKSGVHLSYIGGLNTHLNKISNIAISSGLGLISVDESGPSVEIINPLYNISPIFLDDIKNELTVLQHQKKKNRSFSSFGRTHIINYFAPIFLFQDRESKSRTKNELINDFEKIKWANKAYKELISGANTIGILDLHKEGYTLSKIGQFCLEYFTTSGIDSISKLQERLLQTQRNKCVYSEFPSLAKFLQLIYFQNPDFKQFILILQSFGKTEISSKQIIDKLIVEYPNLFLNFFVKPTVKNQVVSIFLSGNKESLLEDYKKTISDFGQYNFFFAFKRHLVHLGILSQENTTFYKKTEELDIENDYWILGKDILI</sequence>
<proteinExistence type="predicted"/>
<reference evidence="1" key="1">
    <citation type="journal article" date="2015" name="Nature">
        <title>Complex archaea that bridge the gap between prokaryotes and eukaryotes.</title>
        <authorList>
            <person name="Spang A."/>
            <person name="Saw J.H."/>
            <person name="Jorgensen S.L."/>
            <person name="Zaremba-Niedzwiedzka K."/>
            <person name="Martijn J."/>
            <person name="Lind A.E."/>
            <person name="van Eijk R."/>
            <person name="Schleper C."/>
            <person name="Guy L."/>
            <person name="Ettema T.J."/>
        </authorList>
    </citation>
    <scope>NUCLEOTIDE SEQUENCE</scope>
</reference>
<protein>
    <submittedName>
        <fullName evidence="1">Uncharacterized protein</fullName>
    </submittedName>
</protein>